<evidence type="ECO:0000256" key="10">
    <source>
        <dbReference type="ARBA" id="ARBA00022833"/>
    </source>
</evidence>
<feature type="signal peptide" evidence="12">
    <location>
        <begin position="1"/>
        <end position="20"/>
    </location>
</feature>
<evidence type="ECO:0000256" key="7">
    <source>
        <dbReference type="ARBA" id="ARBA00022670"/>
    </source>
</evidence>
<keyword evidence="11" id="KW-0482">Metalloprotease</keyword>
<evidence type="ECO:0000313" key="16">
    <source>
        <dbReference type="Proteomes" id="UP001143543"/>
    </source>
</evidence>
<comment type="similarity">
    <text evidence="3">Belongs to the peptidase M1 family.</text>
</comment>
<name>A0ABQ5MIK9_9FLAO</name>
<dbReference type="EMBL" id="BRVO01000002">
    <property type="protein sequence ID" value="GLB49233.1"/>
    <property type="molecule type" value="Genomic_DNA"/>
</dbReference>
<dbReference type="Gene3D" id="1.10.390.10">
    <property type="entry name" value="Neutral Protease Domain 2"/>
    <property type="match status" value="1"/>
</dbReference>
<dbReference type="InterPro" id="IPR050344">
    <property type="entry name" value="Peptidase_M1_aminopeptidases"/>
</dbReference>
<evidence type="ECO:0000259" key="13">
    <source>
        <dbReference type="Pfam" id="PF01433"/>
    </source>
</evidence>
<keyword evidence="8" id="KW-0479">Metal-binding</keyword>
<dbReference type="InterPro" id="IPR027268">
    <property type="entry name" value="Peptidase_M4/M1_CTD_sf"/>
</dbReference>
<dbReference type="CDD" id="cd09603">
    <property type="entry name" value="M1_APN_like"/>
    <property type="match status" value="1"/>
</dbReference>
<evidence type="ECO:0000259" key="14">
    <source>
        <dbReference type="Pfam" id="PF17900"/>
    </source>
</evidence>
<evidence type="ECO:0000256" key="2">
    <source>
        <dbReference type="ARBA" id="ARBA00001947"/>
    </source>
</evidence>
<evidence type="ECO:0000256" key="4">
    <source>
        <dbReference type="ARBA" id="ARBA00012564"/>
    </source>
</evidence>
<evidence type="ECO:0000256" key="1">
    <source>
        <dbReference type="ARBA" id="ARBA00000098"/>
    </source>
</evidence>
<keyword evidence="6 15" id="KW-0031">Aminopeptidase</keyword>
<keyword evidence="7" id="KW-0645">Protease</keyword>
<keyword evidence="10" id="KW-0862">Zinc</keyword>
<dbReference type="InterPro" id="IPR001930">
    <property type="entry name" value="Peptidase_M1"/>
</dbReference>
<dbReference type="Gene3D" id="2.60.40.1730">
    <property type="entry name" value="tricorn interacting facor f3 domain"/>
    <property type="match status" value="1"/>
</dbReference>
<dbReference type="PANTHER" id="PTHR11533">
    <property type="entry name" value="PROTEASE M1 ZINC METALLOPROTEASE"/>
    <property type="match status" value="1"/>
</dbReference>
<dbReference type="PRINTS" id="PR00756">
    <property type="entry name" value="ALADIPTASE"/>
</dbReference>
<keyword evidence="16" id="KW-1185">Reference proteome</keyword>
<feature type="domain" description="Aminopeptidase N-like N-terminal" evidence="14">
    <location>
        <begin position="32"/>
        <end position="197"/>
    </location>
</feature>
<evidence type="ECO:0000256" key="12">
    <source>
        <dbReference type="SAM" id="SignalP"/>
    </source>
</evidence>
<protein>
    <recommendedName>
        <fullName evidence="5">Aminopeptidase N</fullName>
        <ecNumber evidence="4">3.4.11.2</ecNumber>
    </recommendedName>
</protein>
<evidence type="ECO:0000256" key="11">
    <source>
        <dbReference type="ARBA" id="ARBA00023049"/>
    </source>
</evidence>
<proteinExistence type="inferred from homology"/>
<dbReference type="SUPFAM" id="SSF63737">
    <property type="entry name" value="Leukotriene A4 hydrolase N-terminal domain"/>
    <property type="match status" value="1"/>
</dbReference>
<gene>
    <name evidence="15" type="ORF">Y10_16010</name>
</gene>
<dbReference type="InterPro" id="IPR014782">
    <property type="entry name" value="Peptidase_M1_dom"/>
</dbReference>
<dbReference type="RefSeq" id="WP_281764875.1">
    <property type="nucleotide sequence ID" value="NZ_BRVO01000002.1"/>
</dbReference>
<reference evidence="15" key="1">
    <citation type="submission" date="2022-07" db="EMBL/GenBank/DDBJ databases">
        <title>Taxonomy of Novel Oxalotrophic and Methylotrophic Bacteria.</title>
        <authorList>
            <person name="Sahin N."/>
            <person name="Tani A."/>
        </authorList>
    </citation>
    <scope>NUCLEOTIDE SEQUENCE</scope>
    <source>
        <strain evidence="15">Y10</strain>
    </source>
</reference>
<dbReference type="Proteomes" id="UP001143543">
    <property type="component" value="Unassembled WGS sequence"/>
</dbReference>
<feature type="chain" id="PRO_5045756086" description="Aminopeptidase N" evidence="12">
    <location>
        <begin position="21"/>
        <end position="693"/>
    </location>
</feature>
<evidence type="ECO:0000256" key="8">
    <source>
        <dbReference type="ARBA" id="ARBA00022723"/>
    </source>
</evidence>
<sequence>MNFKHILFLITVFVSSVAIAQQTKVADFIKADVDVTIDPYKQRVSGTVTYLVDILDKTDSLYLDAQHTNFSDVRWNGKKVTYEVTDKYLILRKKLKVKEGNTLEFTYETTPKKAMYFVGWDFEDARKQVWTQGQGKYTSNWLPSFDDVNEKVIFNLSVAFLKDYEVIANGALVSSSMVNDTLKKWNYEMQYPMSSYLLAIAAGKYKYKTVMAASGKELLLYYYPNLENRYEPTYRYSKEIFDFFEKEIGVPFGWSNYKQIPVKDFMYGGMENTTATIFNDSYYIDSLSFVDRNYVNVNGHELAHQWFGDLITEATPEDHWLQEGFATYYALLAEKKIFGDAYFKASLFDNAAQLKYQDDSGNGESILNPKAGSLTFYQKGAWALVALAHEVGHDNFRKGIKKYLQKYQYKNVTTDEFLFEIESVSGKNLTDFKERWLENTHFLYEEAMQLLEDKPYSLPNLVNEKFKDTSSVKATDAYKELWNTMPSEYKQRVISYRYNVLKDSFFIKSALADKNVLVRQAYIVQTQEVPSYLQETFEGFLVDSSYNTIENVLYKLWINFPEKRGEYLDKTKTVKGFNDLNIRVLWLALALATPDYSALETKAYFDELSGYTSPKYDYNVREKAFGFLLQMDAFTNANLKDLVDGCLHHSWSFASRCRTILDKLLDDPVYKERFQNLLEKLSDKEQNYLKKKL</sequence>
<dbReference type="GO" id="GO:0004177">
    <property type="term" value="F:aminopeptidase activity"/>
    <property type="evidence" value="ECO:0007669"/>
    <property type="project" value="UniProtKB-KW"/>
</dbReference>
<comment type="cofactor">
    <cofactor evidence="2">
        <name>Zn(2+)</name>
        <dbReference type="ChEBI" id="CHEBI:29105"/>
    </cofactor>
</comment>
<evidence type="ECO:0000256" key="5">
    <source>
        <dbReference type="ARBA" id="ARBA00015611"/>
    </source>
</evidence>
<keyword evidence="12" id="KW-0732">Signal</keyword>
<dbReference type="Pfam" id="PF17900">
    <property type="entry name" value="Peptidase_M1_N"/>
    <property type="match status" value="1"/>
</dbReference>
<dbReference type="PANTHER" id="PTHR11533:SF174">
    <property type="entry name" value="PUROMYCIN-SENSITIVE AMINOPEPTIDASE-RELATED"/>
    <property type="match status" value="1"/>
</dbReference>
<dbReference type="InterPro" id="IPR045357">
    <property type="entry name" value="Aminopeptidase_N-like_N"/>
</dbReference>
<comment type="catalytic activity">
    <reaction evidence="1">
        <text>Release of an N-terminal amino acid, Xaa-|-Yaa- from a peptide, amide or arylamide. Xaa is preferably Ala, but may be most amino acids including Pro (slow action). When a terminal hydrophobic residue is followed by a prolyl residue, the two may be released as an intact Xaa-Pro dipeptide.</text>
        <dbReference type="EC" id="3.4.11.2"/>
    </reaction>
</comment>
<dbReference type="SUPFAM" id="SSF55486">
    <property type="entry name" value="Metalloproteases ('zincins'), catalytic domain"/>
    <property type="match status" value="1"/>
</dbReference>
<dbReference type="EC" id="3.4.11.2" evidence="4"/>
<evidence type="ECO:0000256" key="6">
    <source>
        <dbReference type="ARBA" id="ARBA00022438"/>
    </source>
</evidence>
<evidence type="ECO:0000256" key="3">
    <source>
        <dbReference type="ARBA" id="ARBA00010136"/>
    </source>
</evidence>
<keyword evidence="9" id="KW-0378">Hydrolase</keyword>
<evidence type="ECO:0000256" key="9">
    <source>
        <dbReference type="ARBA" id="ARBA00022801"/>
    </source>
</evidence>
<comment type="caution">
    <text evidence="15">The sequence shown here is derived from an EMBL/GenBank/DDBJ whole genome shotgun (WGS) entry which is preliminary data.</text>
</comment>
<dbReference type="InterPro" id="IPR042097">
    <property type="entry name" value="Aminopeptidase_N-like_N_sf"/>
</dbReference>
<dbReference type="Pfam" id="PF01433">
    <property type="entry name" value="Peptidase_M1"/>
    <property type="match status" value="1"/>
</dbReference>
<organism evidence="15 16">
    <name type="scientific">Neptunitalea lumnitzerae</name>
    <dbReference type="NCBI Taxonomy" id="2965509"/>
    <lineage>
        <taxon>Bacteria</taxon>
        <taxon>Pseudomonadati</taxon>
        <taxon>Bacteroidota</taxon>
        <taxon>Flavobacteriia</taxon>
        <taxon>Flavobacteriales</taxon>
        <taxon>Flavobacteriaceae</taxon>
        <taxon>Neptunitalea</taxon>
    </lineage>
</organism>
<feature type="domain" description="Peptidase M1 membrane alanine aminopeptidase" evidence="13">
    <location>
        <begin position="237"/>
        <end position="436"/>
    </location>
</feature>
<evidence type="ECO:0000313" key="15">
    <source>
        <dbReference type="EMBL" id="GLB49233.1"/>
    </source>
</evidence>
<accession>A0ABQ5MIK9</accession>